<gene>
    <name evidence="2" type="ORF">KVG96_09515</name>
</gene>
<dbReference type="Proteomes" id="UP000765224">
    <property type="component" value="Unassembled WGS sequence"/>
</dbReference>
<organism evidence="2 3">
    <name type="scientific">Pseudomonas ekonensis</name>
    <dbReference type="NCBI Taxonomy" id="2842353"/>
    <lineage>
        <taxon>Bacteria</taxon>
        <taxon>Pseudomonadati</taxon>
        <taxon>Pseudomonadota</taxon>
        <taxon>Gammaproteobacteria</taxon>
        <taxon>Pseudomonadales</taxon>
        <taxon>Pseudomonadaceae</taxon>
        <taxon>Pseudomonas</taxon>
    </lineage>
</organism>
<feature type="domain" description="N-acetyltransferase" evidence="1">
    <location>
        <begin position="4"/>
        <end position="161"/>
    </location>
</feature>
<dbReference type="InterPro" id="IPR000182">
    <property type="entry name" value="GNAT_dom"/>
</dbReference>
<keyword evidence="3" id="KW-1185">Reference proteome</keyword>
<protein>
    <submittedName>
        <fullName evidence="2">GNAT family N-acetyltransferase</fullName>
    </submittedName>
</protein>
<dbReference type="EMBL" id="JAHSTS010000001">
    <property type="protein sequence ID" value="MBV4458185.1"/>
    <property type="molecule type" value="Genomic_DNA"/>
</dbReference>
<accession>A0ABS6PCI8</accession>
<dbReference type="RefSeq" id="WP_217891793.1">
    <property type="nucleotide sequence ID" value="NZ_JAHSTS010000001.1"/>
</dbReference>
<sequence>MEPVILRRYRSDDAAAVTRLFREVYAHHYVQPQVYLPRMITQNQTDGRWHSLLAVSADRVVGHAALIRAEGGRTAELALSVVHPDARGRSIATRLGRELLTRAEAMGYRGVTIKQVTRHPYTQRMAETLGFHGTALFADYAPSPVGDPEPESVVIGYRPLSGHRRPLPAQRWPHSSRRFMQHLCDVFGTDHRAQPWVGPAARLRLHGDRYDGVFEALDAELARQLISLPERWRISLRLRLGQDFATDLQTLSQAGFVFCGVTPDEGSDGWMALFHRGMRQRALTLHCPYMQGLQDDLQRVARP</sequence>
<dbReference type="CDD" id="cd04301">
    <property type="entry name" value="NAT_SF"/>
    <property type="match status" value="1"/>
</dbReference>
<dbReference type="Pfam" id="PF00583">
    <property type="entry name" value="Acetyltransf_1"/>
    <property type="match status" value="1"/>
</dbReference>
<comment type="caution">
    <text evidence="2">The sequence shown here is derived from an EMBL/GenBank/DDBJ whole genome shotgun (WGS) entry which is preliminary data.</text>
</comment>
<evidence type="ECO:0000259" key="1">
    <source>
        <dbReference type="PROSITE" id="PS51186"/>
    </source>
</evidence>
<dbReference type="PROSITE" id="PS51186">
    <property type="entry name" value="GNAT"/>
    <property type="match status" value="1"/>
</dbReference>
<evidence type="ECO:0000313" key="3">
    <source>
        <dbReference type="Proteomes" id="UP000765224"/>
    </source>
</evidence>
<evidence type="ECO:0000313" key="2">
    <source>
        <dbReference type="EMBL" id="MBV4458185.1"/>
    </source>
</evidence>
<proteinExistence type="predicted"/>
<reference evidence="2 3" key="1">
    <citation type="submission" date="2021-06" db="EMBL/GenBank/DDBJ databases">
        <title>Updating the genus Pseudomonas: Description of 43 new species and partition of the Pseudomonas putida group.</title>
        <authorList>
            <person name="Girard L."/>
            <person name="Lood C."/>
            <person name="Vandamme P."/>
            <person name="Rokni-Zadeh H."/>
            <person name="Van Noort V."/>
            <person name="Hofte M."/>
            <person name="Lavigne R."/>
            <person name="De Mot R."/>
        </authorList>
    </citation>
    <scope>NUCLEOTIDE SEQUENCE [LARGE SCALE GENOMIC DNA]</scope>
    <source>
        <strain evidence="2 3">COR58</strain>
    </source>
</reference>
<name>A0ABS6PCI8_9PSED</name>